<dbReference type="InterPro" id="IPR036915">
    <property type="entry name" value="Cyclin-like_sf"/>
</dbReference>
<name>A0A5J4VCU5_9EUKA</name>
<dbReference type="Gene3D" id="1.10.472.10">
    <property type="entry name" value="Cyclin-like"/>
    <property type="match status" value="1"/>
</dbReference>
<gene>
    <name evidence="1" type="ORF">EZS28_024099</name>
</gene>
<dbReference type="PANTHER" id="PTHR15615:SF108">
    <property type="entry name" value="PROTEIN CNPPD1"/>
    <property type="match status" value="1"/>
</dbReference>
<evidence type="ECO:0008006" key="3">
    <source>
        <dbReference type="Google" id="ProtNLM"/>
    </source>
</evidence>
<protein>
    <recommendedName>
        <fullName evidence="3">Cyclin N-terminal domain-containing protein</fullName>
    </recommendedName>
</protein>
<dbReference type="OrthoDB" id="286814at2759"/>
<dbReference type="PANTHER" id="PTHR15615">
    <property type="match status" value="1"/>
</dbReference>
<dbReference type="GO" id="GO:0019901">
    <property type="term" value="F:protein kinase binding"/>
    <property type="evidence" value="ECO:0007669"/>
    <property type="project" value="InterPro"/>
</dbReference>
<reference evidence="1 2" key="1">
    <citation type="submission" date="2019-03" db="EMBL/GenBank/DDBJ databases">
        <title>Single cell metagenomics reveals metabolic interactions within the superorganism composed of flagellate Streblomastix strix and complex community of Bacteroidetes bacteria on its surface.</title>
        <authorList>
            <person name="Treitli S.C."/>
            <person name="Kolisko M."/>
            <person name="Husnik F."/>
            <person name="Keeling P."/>
            <person name="Hampl V."/>
        </authorList>
    </citation>
    <scope>NUCLEOTIDE SEQUENCE [LARGE SCALE GENOMIC DNA]</scope>
    <source>
        <strain evidence="1">ST1C</strain>
    </source>
</reference>
<comment type="caution">
    <text evidence="1">The sequence shown here is derived from an EMBL/GenBank/DDBJ whole genome shotgun (WGS) entry which is preliminary data.</text>
</comment>
<dbReference type="Proteomes" id="UP000324800">
    <property type="component" value="Unassembled WGS sequence"/>
</dbReference>
<organism evidence="1 2">
    <name type="scientific">Streblomastix strix</name>
    <dbReference type="NCBI Taxonomy" id="222440"/>
    <lineage>
        <taxon>Eukaryota</taxon>
        <taxon>Metamonada</taxon>
        <taxon>Preaxostyla</taxon>
        <taxon>Oxymonadida</taxon>
        <taxon>Streblomastigidae</taxon>
        <taxon>Streblomastix</taxon>
    </lineage>
</organism>
<sequence>MSKIWNNNKRLITIENIQQLVIGSFLIAHKYTGDHTYKNKYWAQALGISIETINSWESDILKTVNFEIFVDSEVYYEIEDIFRNRCDNEVAVSMGCITN</sequence>
<dbReference type="Pfam" id="PF08613">
    <property type="entry name" value="Cyclin"/>
    <property type="match status" value="1"/>
</dbReference>
<dbReference type="CDD" id="cd20557">
    <property type="entry name" value="CYCLIN_ScPCL1-like"/>
    <property type="match status" value="1"/>
</dbReference>
<dbReference type="AlphaFoldDB" id="A0A5J4VCU5"/>
<accession>A0A5J4VCU5</accession>
<dbReference type="SUPFAM" id="SSF47954">
    <property type="entry name" value="Cyclin-like"/>
    <property type="match status" value="1"/>
</dbReference>
<evidence type="ECO:0000313" key="2">
    <source>
        <dbReference type="Proteomes" id="UP000324800"/>
    </source>
</evidence>
<dbReference type="InterPro" id="IPR013922">
    <property type="entry name" value="Cyclin_PHO80-like"/>
</dbReference>
<dbReference type="EMBL" id="SNRW01007940">
    <property type="protein sequence ID" value="KAA6380376.1"/>
    <property type="molecule type" value="Genomic_DNA"/>
</dbReference>
<evidence type="ECO:0000313" key="1">
    <source>
        <dbReference type="EMBL" id="KAA6380376.1"/>
    </source>
</evidence>
<proteinExistence type="predicted"/>